<reference evidence="1" key="1">
    <citation type="journal article" date="2015" name="Nature">
        <title>Complex archaea that bridge the gap between prokaryotes and eukaryotes.</title>
        <authorList>
            <person name="Spang A."/>
            <person name="Saw J.H."/>
            <person name="Jorgensen S.L."/>
            <person name="Zaremba-Niedzwiedzka K."/>
            <person name="Martijn J."/>
            <person name="Lind A.E."/>
            <person name="van Eijk R."/>
            <person name="Schleper C."/>
            <person name="Guy L."/>
            <person name="Ettema T.J."/>
        </authorList>
    </citation>
    <scope>NUCLEOTIDE SEQUENCE</scope>
</reference>
<name>A0A0F8X7H0_9ZZZZ</name>
<proteinExistence type="predicted"/>
<accession>A0A0F8X7H0</accession>
<comment type="caution">
    <text evidence="1">The sequence shown here is derived from an EMBL/GenBank/DDBJ whole genome shotgun (WGS) entry which is preliminary data.</text>
</comment>
<dbReference type="AlphaFoldDB" id="A0A0F8X7H0"/>
<organism evidence="1">
    <name type="scientific">marine sediment metagenome</name>
    <dbReference type="NCBI Taxonomy" id="412755"/>
    <lineage>
        <taxon>unclassified sequences</taxon>
        <taxon>metagenomes</taxon>
        <taxon>ecological metagenomes</taxon>
    </lineage>
</organism>
<feature type="non-terminal residue" evidence="1">
    <location>
        <position position="55"/>
    </location>
</feature>
<evidence type="ECO:0000313" key="1">
    <source>
        <dbReference type="EMBL" id="KKK65067.1"/>
    </source>
</evidence>
<gene>
    <name evidence="1" type="ORF">LCGC14_2977900</name>
</gene>
<sequence length="55" mass="5923">MRIDRRVAAGLLIIVGAVLGTVLGISLMQGSDADETARYEVTVQFNTNVTQDDLD</sequence>
<dbReference type="EMBL" id="LAZR01060735">
    <property type="protein sequence ID" value="KKK65067.1"/>
    <property type="molecule type" value="Genomic_DNA"/>
</dbReference>
<protein>
    <submittedName>
        <fullName evidence="1">Uncharacterized protein</fullName>
    </submittedName>
</protein>